<proteinExistence type="predicted"/>
<comment type="caution">
    <text evidence="2">The sequence shown here is derived from an EMBL/GenBank/DDBJ whole genome shotgun (WGS) entry which is preliminary data.</text>
</comment>
<organism evidence="2 3">
    <name type="scientific">Streptomyces glaucus</name>
    <dbReference type="NCBI Taxonomy" id="284029"/>
    <lineage>
        <taxon>Bacteria</taxon>
        <taxon>Bacillati</taxon>
        <taxon>Actinomycetota</taxon>
        <taxon>Actinomycetes</taxon>
        <taxon>Kitasatosporales</taxon>
        <taxon>Streptomycetaceae</taxon>
        <taxon>Streptomyces</taxon>
    </lineage>
</organism>
<protein>
    <submittedName>
        <fullName evidence="2">Uncharacterized protein</fullName>
    </submittedName>
</protein>
<feature type="region of interest" description="Disordered" evidence="1">
    <location>
        <begin position="124"/>
        <end position="154"/>
    </location>
</feature>
<reference evidence="2 3" key="1">
    <citation type="journal article" date="2019" name="Int. J. Syst. Evol. Microbiol.">
        <title>The Global Catalogue of Microorganisms (GCM) 10K type strain sequencing project: providing services to taxonomists for standard genome sequencing and annotation.</title>
        <authorList>
            <consortium name="The Broad Institute Genomics Platform"/>
            <consortium name="The Broad Institute Genome Sequencing Center for Infectious Disease"/>
            <person name="Wu L."/>
            <person name="Ma J."/>
        </authorList>
    </citation>
    <scope>NUCLEOTIDE SEQUENCE [LARGE SCALE GENOMIC DNA]</scope>
    <source>
        <strain evidence="2 3">JCM 6922</strain>
    </source>
</reference>
<feature type="compositionally biased region" description="Basic and acidic residues" evidence="1">
    <location>
        <begin position="144"/>
        <end position="154"/>
    </location>
</feature>
<gene>
    <name evidence="2" type="ORF">GCM10010421_09810</name>
</gene>
<evidence type="ECO:0000313" key="3">
    <source>
        <dbReference type="Proteomes" id="UP001500460"/>
    </source>
</evidence>
<evidence type="ECO:0000313" key="2">
    <source>
        <dbReference type="EMBL" id="GAA2425196.1"/>
    </source>
</evidence>
<sequence length="154" mass="16519">MIVWLNGPFGERRDGAGQALESVADEHAHVLDAPVPDPGQGLEPVLGAFAAAGPRTGNLARAVHRDRQGDVDRPVRHLPVAHLHVHAVDEDHRMDRVQRPVLPLGHLVHDLVGGGRRGLLGHARAVDPGQAGGDVTVRQTTRGQRQDHGGLWDV</sequence>
<keyword evidence="3" id="KW-1185">Reference proteome</keyword>
<name>A0ABN3J9N0_9ACTN</name>
<accession>A0ABN3J9N0</accession>
<evidence type="ECO:0000256" key="1">
    <source>
        <dbReference type="SAM" id="MobiDB-lite"/>
    </source>
</evidence>
<dbReference type="Proteomes" id="UP001500460">
    <property type="component" value="Unassembled WGS sequence"/>
</dbReference>
<dbReference type="EMBL" id="BAAATK010000004">
    <property type="protein sequence ID" value="GAA2425196.1"/>
    <property type="molecule type" value="Genomic_DNA"/>
</dbReference>